<evidence type="ECO:0000313" key="5">
    <source>
        <dbReference type="EMBL" id="KAJ9621818.1"/>
    </source>
</evidence>
<dbReference type="Gene3D" id="3.40.710.10">
    <property type="entry name" value="DD-peptidase/beta-lactamase superfamily"/>
    <property type="match status" value="1"/>
</dbReference>
<dbReference type="Pfam" id="PF00144">
    <property type="entry name" value="Beta-lactamase"/>
    <property type="match status" value="1"/>
</dbReference>
<evidence type="ECO:0000256" key="1">
    <source>
        <dbReference type="ARBA" id="ARBA00038473"/>
    </source>
</evidence>
<dbReference type="Proteomes" id="UP001172681">
    <property type="component" value="Unassembled WGS sequence"/>
</dbReference>
<dbReference type="InterPro" id="IPR058664">
    <property type="entry name" value="ARB_00930-like_C"/>
</dbReference>
<dbReference type="PANTHER" id="PTHR22935">
    <property type="entry name" value="PENICILLIN-BINDING PROTEIN"/>
    <property type="match status" value="1"/>
</dbReference>
<evidence type="ECO:0000259" key="4">
    <source>
        <dbReference type="Pfam" id="PF26335"/>
    </source>
</evidence>
<reference evidence="5" key="1">
    <citation type="submission" date="2022-10" db="EMBL/GenBank/DDBJ databases">
        <title>Culturing micro-colonial fungi from biological soil crusts in the Mojave desert and describing Neophaeococcomyces mojavensis, and introducing the new genera and species Taxawa tesnikishii.</title>
        <authorList>
            <person name="Kurbessoian T."/>
            <person name="Stajich J.E."/>
        </authorList>
    </citation>
    <scope>NUCLEOTIDE SEQUENCE</scope>
    <source>
        <strain evidence="5">TK_35</strain>
    </source>
</reference>
<feature type="signal peptide" evidence="2">
    <location>
        <begin position="1"/>
        <end position="22"/>
    </location>
</feature>
<comment type="similarity">
    <text evidence="1">Belongs to the beta-lactamase family.</text>
</comment>
<accession>A0AA39CSY1</accession>
<dbReference type="EMBL" id="JAPDRN010000112">
    <property type="protein sequence ID" value="KAJ9621818.1"/>
    <property type="molecule type" value="Genomic_DNA"/>
</dbReference>
<protein>
    <recommendedName>
        <fullName evidence="7">Beta-lactamase-related domain-containing protein</fullName>
    </recommendedName>
</protein>
<evidence type="ECO:0008006" key="7">
    <source>
        <dbReference type="Google" id="ProtNLM"/>
    </source>
</evidence>
<dbReference type="AlphaFoldDB" id="A0AA39CSY1"/>
<feature type="chain" id="PRO_5041249465" description="Beta-lactamase-related domain-containing protein" evidence="2">
    <location>
        <begin position="23"/>
        <end position="601"/>
    </location>
</feature>
<sequence length="601" mass="66248">MNQTSRSYTLLVFLSLISIIAAGCSYQAPAFPLPDYDNVPPQLLEAFTKIEAALQDTLSDPKFNTSSYSIEVTSSHKTLWTSFHTAQYRNEDRPGAKHITGDSAYRIASITKVFTVLGILKQSEAGNLSLDDPVDKYLTDLQQPQTGSIKWKDITLRSLASQLSGIPRDWAQGDLSLEPNIPSALGLPPATSSNLPHCDSYADFRPCTETELIDHVRSSAPVFSPNHKSTYSNIAFELLGMVIANVTGTTYEEYIETAILAPLDMSGTSFAKPPDSRAVLPKNESWYWDVEAGVQNPTGGLYASSSDMSMFLRYVLTHYGSVTPTVNWLHPASFTSGMSSFYGMPWEIFRTDKILANTRDSADTGTTRTTTFYTKGGGLPGYITNILVVPEYDLGITILTGGGTALLPQLREKVTVPLIQAADNIVQSQVEHSYAGRYVVSDSSRLNSSFELIYTPDRGLQIDSWISNGTDVLAALPVTFHVSPTLFRLQLVPTFQHRGQSNNHANGDASAEFWRFTPAMNATEGGSNNEGEIWSDFCSSDIDWMIYDGNPFNEITFRNKDRSGRYNTVEITAYKISLTRSTIDESINTTLEGKTLMVQDL</sequence>
<comment type="caution">
    <text evidence="5">The sequence shown here is derived from an EMBL/GenBank/DDBJ whole genome shotgun (WGS) entry which is preliminary data.</text>
</comment>
<evidence type="ECO:0000259" key="3">
    <source>
        <dbReference type="Pfam" id="PF00144"/>
    </source>
</evidence>
<evidence type="ECO:0000256" key="2">
    <source>
        <dbReference type="SAM" id="SignalP"/>
    </source>
</evidence>
<dbReference type="SUPFAM" id="SSF56601">
    <property type="entry name" value="beta-lactamase/transpeptidase-like"/>
    <property type="match status" value="1"/>
</dbReference>
<dbReference type="PROSITE" id="PS51257">
    <property type="entry name" value="PROKAR_LIPOPROTEIN"/>
    <property type="match status" value="1"/>
</dbReference>
<dbReference type="InterPro" id="IPR051478">
    <property type="entry name" value="Beta-lactamase-like_AB/R"/>
</dbReference>
<keyword evidence="2" id="KW-0732">Signal</keyword>
<organism evidence="5 6">
    <name type="scientific">Knufia peltigerae</name>
    <dbReference type="NCBI Taxonomy" id="1002370"/>
    <lineage>
        <taxon>Eukaryota</taxon>
        <taxon>Fungi</taxon>
        <taxon>Dikarya</taxon>
        <taxon>Ascomycota</taxon>
        <taxon>Pezizomycotina</taxon>
        <taxon>Eurotiomycetes</taxon>
        <taxon>Chaetothyriomycetidae</taxon>
        <taxon>Chaetothyriales</taxon>
        <taxon>Trichomeriaceae</taxon>
        <taxon>Knufia</taxon>
    </lineage>
</organism>
<feature type="domain" description="Beta-lactamase-related" evidence="3">
    <location>
        <begin position="90"/>
        <end position="400"/>
    </location>
</feature>
<dbReference type="InterPro" id="IPR012338">
    <property type="entry name" value="Beta-lactam/transpept-like"/>
</dbReference>
<gene>
    <name evidence="5" type="ORF">H2204_011734</name>
</gene>
<proteinExistence type="inferred from homology"/>
<name>A0AA39CSY1_9EURO</name>
<feature type="domain" description="Beta-lactamase-like ARB-00930-like C-terminal" evidence="4">
    <location>
        <begin position="427"/>
        <end position="581"/>
    </location>
</feature>
<dbReference type="Pfam" id="PF26335">
    <property type="entry name" value="ARB_00930_C"/>
    <property type="match status" value="1"/>
</dbReference>
<evidence type="ECO:0000313" key="6">
    <source>
        <dbReference type="Proteomes" id="UP001172681"/>
    </source>
</evidence>
<dbReference type="InterPro" id="IPR001466">
    <property type="entry name" value="Beta-lactam-related"/>
</dbReference>
<dbReference type="PANTHER" id="PTHR22935:SF95">
    <property type="entry name" value="BETA-LACTAMASE-LIKE 1-RELATED"/>
    <property type="match status" value="1"/>
</dbReference>
<keyword evidence="6" id="KW-1185">Reference proteome</keyword>